<dbReference type="PANTHER" id="PTHR44196:SF1">
    <property type="entry name" value="DEHYDROGENASE_REDUCTASE SDR FAMILY MEMBER 7B"/>
    <property type="match status" value="1"/>
</dbReference>
<dbReference type="Proteomes" id="UP000066624">
    <property type="component" value="Chromosome"/>
</dbReference>
<dbReference type="Pfam" id="PF00106">
    <property type="entry name" value="adh_short"/>
    <property type="match status" value="1"/>
</dbReference>
<dbReference type="InterPro" id="IPR002347">
    <property type="entry name" value="SDR_fam"/>
</dbReference>
<dbReference type="RefSeq" id="WP_082169534.1">
    <property type="nucleotide sequence ID" value="NZ_CP012154.1"/>
</dbReference>
<evidence type="ECO:0000313" key="4">
    <source>
        <dbReference type="EMBL" id="AKS41757.1"/>
    </source>
</evidence>
<keyword evidence="5" id="KW-1185">Reference proteome</keyword>
<sequence>MPEQDSRRPSVLITGGGAGLGEAMARRFAAAGYAVMVADLDEDRARGVAESLGASARWFVMDITDESAWTRAIEAVREEFGGLDVLVNNAGVAVGGSLEETSMEDWRWVIEIDLLGVVAGCKAFAPMMREQGRGHIINVASFAGFAAAPGINAYGTAKAGVVALSEMLRAELAPAGVEVSVLCPAFVKTRLTETMRAPDDSYQRRVERWMQNSGVTAEDVAQTVFAAVRRPRFMLLTHGNTRWAWRLKRWFPERYYRMLIKQVKKAERRARRG</sequence>
<dbReference type="InterPro" id="IPR036291">
    <property type="entry name" value="NAD(P)-bd_dom_sf"/>
</dbReference>
<evidence type="ECO:0000313" key="5">
    <source>
        <dbReference type="Proteomes" id="UP000066624"/>
    </source>
</evidence>
<dbReference type="PRINTS" id="PR00081">
    <property type="entry name" value="GDHRDH"/>
</dbReference>
<dbReference type="KEGG" id="wma:WM2015_1385"/>
<dbReference type="PROSITE" id="PS00061">
    <property type="entry name" value="ADH_SHORT"/>
    <property type="match status" value="1"/>
</dbReference>
<dbReference type="OrthoDB" id="9806974at2"/>
<dbReference type="STRING" id="1579979.WM2015_1385"/>
<evidence type="ECO:0000256" key="2">
    <source>
        <dbReference type="ARBA" id="ARBA00023002"/>
    </source>
</evidence>
<evidence type="ECO:0000256" key="3">
    <source>
        <dbReference type="RuleBase" id="RU000363"/>
    </source>
</evidence>
<dbReference type="PRINTS" id="PR00080">
    <property type="entry name" value="SDRFAMILY"/>
</dbReference>
<proteinExistence type="inferred from homology"/>
<dbReference type="NCBIfam" id="NF004196">
    <property type="entry name" value="PRK05650.1"/>
    <property type="match status" value="1"/>
</dbReference>
<name>A0A0K0XVV7_9GAMM</name>
<dbReference type="PANTHER" id="PTHR44196">
    <property type="entry name" value="DEHYDROGENASE/REDUCTASE SDR FAMILY MEMBER 7B"/>
    <property type="match status" value="1"/>
</dbReference>
<gene>
    <name evidence="4" type="ORF">WM2015_1385</name>
</gene>
<dbReference type="GO" id="GO:0016491">
    <property type="term" value="F:oxidoreductase activity"/>
    <property type="evidence" value="ECO:0007669"/>
    <property type="project" value="UniProtKB-KW"/>
</dbReference>
<dbReference type="Gene3D" id="3.40.50.720">
    <property type="entry name" value="NAD(P)-binding Rossmann-like Domain"/>
    <property type="match status" value="1"/>
</dbReference>
<dbReference type="EMBL" id="CP012154">
    <property type="protein sequence ID" value="AKS41757.1"/>
    <property type="molecule type" value="Genomic_DNA"/>
</dbReference>
<dbReference type="FunFam" id="3.40.50.720:FF:000084">
    <property type="entry name" value="Short-chain dehydrogenase reductase"/>
    <property type="match status" value="1"/>
</dbReference>
<dbReference type="SUPFAM" id="SSF51735">
    <property type="entry name" value="NAD(P)-binding Rossmann-fold domains"/>
    <property type="match status" value="1"/>
</dbReference>
<organism evidence="4 5">
    <name type="scientific">Wenzhouxiangella marina</name>
    <dbReference type="NCBI Taxonomy" id="1579979"/>
    <lineage>
        <taxon>Bacteria</taxon>
        <taxon>Pseudomonadati</taxon>
        <taxon>Pseudomonadota</taxon>
        <taxon>Gammaproteobacteria</taxon>
        <taxon>Chromatiales</taxon>
        <taxon>Wenzhouxiangellaceae</taxon>
        <taxon>Wenzhouxiangella</taxon>
    </lineage>
</organism>
<protein>
    <submittedName>
        <fullName evidence="4">Oxidoreductase, short chain dehydrogenase/reductase family protein</fullName>
    </submittedName>
</protein>
<dbReference type="InterPro" id="IPR020904">
    <property type="entry name" value="Sc_DH/Rdtase_CS"/>
</dbReference>
<evidence type="ECO:0000256" key="1">
    <source>
        <dbReference type="ARBA" id="ARBA00006484"/>
    </source>
</evidence>
<accession>A0A0K0XVV7</accession>
<dbReference type="GO" id="GO:0016020">
    <property type="term" value="C:membrane"/>
    <property type="evidence" value="ECO:0007669"/>
    <property type="project" value="TreeGrafter"/>
</dbReference>
<dbReference type="AlphaFoldDB" id="A0A0K0XVV7"/>
<keyword evidence="2" id="KW-0560">Oxidoreductase</keyword>
<comment type="similarity">
    <text evidence="1 3">Belongs to the short-chain dehydrogenases/reductases (SDR) family.</text>
</comment>
<dbReference type="CDD" id="cd05233">
    <property type="entry name" value="SDR_c"/>
    <property type="match status" value="1"/>
</dbReference>
<reference evidence="4 5" key="1">
    <citation type="submission" date="2015-07" db="EMBL/GenBank/DDBJ databases">
        <authorList>
            <person name="Noorani M."/>
        </authorList>
    </citation>
    <scope>NUCLEOTIDE SEQUENCE [LARGE SCALE GENOMIC DNA]</scope>
    <source>
        <strain evidence="4 5">KCTC 42284</strain>
    </source>
</reference>